<dbReference type="Proteomes" id="UP000197153">
    <property type="component" value="Chromosome 2"/>
</dbReference>
<dbReference type="AlphaFoldDB" id="A0A248JWX0"/>
<proteinExistence type="predicted"/>
<evidence type="ECO:0000256" key="3">
    <source>
        <dbReference type="SAM" id="MobiDB-lite"/>
    </source>
</evidence>
<accession>A0A248JWX0</accession>
<evidence type="ECO:0000313" key="4">
    <source>
        <dbReference type="EMBL" id="ASG23026.1"/>
    </source>
</evidence>
<dbReference type="PANTHER" id="PTHR43619:SF2">
    <property type="entry name" value="S-ADENOSYL-L-METHIONINE-DEPENDENT METHYLTRANSFERASES SUPERFAMILY PROTEIN"/>
    <property type="match status" value="1"/>
</dbReference>
<sequence length="291" mass="32664">MSPDSPPPKRPPGLTDPGRTHPGRTHPGLTGVPETMLWTLHNRAAEAMRPNARFHDPEAVRIYLALAYDYERHFGRADGSHAMRAAAIDAILRRWLERHPDGTIVSLGEGLETQRHRVDNGRLSWLTVDLPEGIALRDHFLPPGPRVRHLAADARNPAWMDAVTGDGPVHIVAQGLFMYLPEADVRRLVAALARRFPGGHLVFDTVPAWLSRLTLRGLHRTPHYRIPPMPWGIDADAVDPTLRSWSPQVAVVETLDYRMPRGLPRLMDTLFRLTPALRHKLPGLVRVEFEG</sequence>
<keyword evidence="5" id="KW-1185">Reference proteome</keyword>
<keyword evidence="2 4" id="KW-0808">Transferase</keyword>
<dbReference type="GO" id="GO:0032259">
    <property type="term" value="P:methylation"/>
    <property type="evidence" value="ECO:0007669"/>
    <property type="project" value="UniProtKB-KW"/>
</dbReference>
<dbReference type="PANTHER" id="PTHR43619">
    <property type="entry name" value="S-ADENOSYL-L-METHIONINE-DEPENDENT METHYLTRANSFERASE YKTD-RELATED"/>
    <property type="match status" value="1"/>
</dbReference>
<dbReference type="GO" id="GO:0008168">
    <property type="term" value="F:methyltransferase activity"/>
    <property type="evidence" value="ECO:0007669"/>
    <property type="project" value="UniProtKB-KW"/>
</dbReference>
<dbReference type="SUPFAM" id="SSF53335">
    <property type="entry name" value="S-adenosyl-L-methionine-dependent methyltransferases"/>
    <property type="match status" value="1"/>
</dbReference>
<organism evidence="4 5">
    <name type="scientific">Nitrospirillum viridazoti CBAmc</name>
    <dbReference type="NCBI Taxonomy" id="1441467"/>
    <lineage>
        <taxon>Bacteria</taxon>
        <taxon>Pseudomonadati</taxon>
        <taxon>Pseudomonadota</taxon>
        <taxon>Alphaproteobacteria</taxon>
        <taxon>Rhodospirillales</taxon>
        <taxon>Azospirillaceae</taxon>
        <taxon>Nitrospirillum</taxon>
        <taxon>Nitrospirillum viridazoti</taxon>
    </lineage>
</organism>
<gene>
    <name evidence="4" type="ORF">Y958_19345</name>
</gene>
<dbReference type="Pfam" id="PF04072">
    <property type="entry name" value="LCM"/>
    <property type="match status" value="1"/>
</dbReference>
<dbReference type="Gene3D" id="3.40.50.150">
    <property type="entry name" value="Vaccinia Virus protein VP39"/>
    <property type="match status" value="1"/>
</dbReference>
<dbReference type="InterPro" id="IPR029063">
    <property type="entry name" value="SAM-dependent_MTases_sf"/>
</dbReference>
<feature type="compositionally biased region" description="Pro residues" evidence="3">
    <location>
        <begin position="1"/>
        <end position="11"/>
    </location>
</feature>
<dbReference type="InterPro" id="IPR007213">
    <property type="entry name" value="Ppm1/Ppm2/Tcmp"/>
</dbReference>
<dbReference type="KEGG" id="nao:Y958_19345"/>
<evidence type="ECO:0000256" key="2">
    <source>
        <dbReference type="ARBA" id="ARBA00022679"/>
    </source>
</evidence>
<dbReference type="InterPro" id="IPR016874">
    <property type="entry name" value="TcmP-like"/>
</dbReference>
<reference evidence="4 5" key="1">
    <citation type="submission" date="2017-06" db="EMBL/GenBank/DDBJ databases">
        <title>Complete genome sequence of Nitrospirillum amazonense strain CBAmC, an endophytic nitrogen-fixing and plant growth-promoting bacterium, isolated from sugarcane.</title>
        <authorList>
            <person name="Schwab S."/>
            <person name="dos Santos Teixeira K.R."/>
            <person name="Simoes Araujo J.L."/>
            <person name="Soares Vidal M."/>
            <person name="Borges de Freitas H.R."/>
            <person name="Rivello Crivelaro A.L."/>
            <person name="Bueno de Camargo Nunes A."/>
            <person name="dos Santos C.M."/>
            <person name="Palmeira da Silva Rosa D."/>
            <person name="da Silva Padilha D."/>
            <person name="da Silva E."/>
            <person name="Araujo Terra L."/>
            <person name="Soares Mendes V."/>
            <person name="Farinelli L."/>
            <person name="Magalhaes Cruz L."/>
            <person name="Baldani J.I."/>
        </authorList>
    </citation>
    <scope>NUCLEOTIDE SEQUENCE [LARGE SCALE GENOMIC DNA]</scope>
    <source>
        <strain evidence="4 5">CBAmC</strain>
    </source>
</reference>
<dbReference type="EMBL" id="CP022111">
    <property type="protein sequence ID" value="ASG23026.1"/>
    <property type="molecule type" value="Genomic_DNA"/>
</dbReference>
<dbReference type="PIRSF" id="PIRSF028177">
    <property type="entry name" value="Polyketide_synth_Omtfrase_TcmP"/>
    <property type="match status" value="1"/>
</dbReference>
<name>A0A248JWX0_9PROT</name>
<keyword evidence="1 4" id="KW-0489">Methyltransferase</keyword>
<evidence type="ECO:0000313" key="5">
    <source>
        <dbReference type="Proteomes" id="UP000197153"/>
    </source>
</evidence>
<evidence type="ECO:0000256" key="1">
    <source>
        <dbReference type="ARBA" id="ARBA00022603"/>
    </source>
</evidence>
<dbReference type="RefSeq" id="WP_088873564.1">
    <property type="nucleotide sequence ID" value="NZ_CP022111.1"/>
</dbReference>
<protein>
    <submittedName>
        <fullName evidence="4">Methyltransferase</fullName>
    </submittedName>
</protein>
<feature type="region of interest" description="Disordered" evidence="3">
    <location>
        <begin position="1"/>
        <end position="32"/>
    </location>
</feature>